<proteinExistence type="predicted"/>
<name>A0A4R1JAA9_9GAMM</name>
<keyword evidence="2" id="KW-1185">Reference proteome</keyword>
<sequence length="280" mass="32251">METESVSYNMDDFHIALSTFDKAVCEACAVSNFTGSRYVVHYKGYSSNIFTRMCLHSQALISALPKTRWAKRDYECWEFSLIAPHVRALMEGYLLFFYLSEAPISEDEWYVKLNVMHLNDCTRRIRLHQNIRSTEDEAGFREQQTKLKERLKGSGFFHGLPSKLQKKLLKGNALMIPSRDELLEKLGLDIGEFNAFYDLVSNFTHILPISYYRSEANGRGTGVQNRTDLSYIVLSLIKAAHWLNISTDKMVELFPDANKVRKGKKSKFTLGPKENTKNHK</sequence>
<dbReference type="EMBL" id="SMGD01000014">
    <property type="protein sequence ID" value="TCK47562.1"/>
    <property type="molecule type" value="Genomic_DNA"/>
</dbReference>
<gene>
    <name evidence="1" type="ORF">EV690_2597</name>
</gene>
<comment type="caution">
    <text evidence="1">The sequence shown here is derived from an EMBL/GenBank/DDBJ whole genome shotgun (WGS) entry which is preliminary data.</text>
</comment>
<protein>
    <submittedName>
        <fullName evidence="1">Uncharacterized protein</fullName>
    </submittedName>
</protein>
<evidence type="ECO:0000313" key="1">
    <source>
        <dbReference type="EMBL" id="TCK47562.1"/>
    </source>
</evidence>
<dbReference type="AlphaFoldDB" id="A0A4R1JAA9"/>
<reference evidence="1 2" key="1">
    <citation type="submission" date="2019-03" db="EMBL/GenBank/DDBJ databases">
        <title>Genomic Encyclopedia of Type Strains, Phase IV (KMG-IV): sequencing the most valuable type-strain genomes for metagenomic binning, comparative biology and taxonomic classification.</title>
        <authorList>
            <person name="Goeker M."/>
        </authorList>
    </citation>
    <scope>NUCLEOTIDE SEQUENCE [LARGE SCALE GENOMIC DNA]</scope>
    <source>
        <strain evidence="1 2">DSM 18577</strain>
    </source>
</reference>
<organism evidence="1 2">
    <name type="scientific">Celerinatantimonas diazotrophica</name>
    <dbReference type="NCBI Taxonomy" id="412034"/>
    <lineage>
        <taxon>Bacteria</taxon>
        <taxon>Pseudomonadati</taxon>
        <taxon>Pseudomonadota</taxon>
        <taxon>Gammaproteobacteria</taxon>
        <taxon>Celerinatantimonadaceae</taxon>
        <taxon>Celerinatantimonas</taxon>
    </lineage>
</organism>
<dbReference type="OrthoDB" id="5917867at2"/>
<accession>A0A4R1JAA9</accession>
<evidence type="ECO:0000313" key="2">
    <source>
        <dbReference type="Proteomes" id="UP000295565"/>
    </source>
</evidence>
<dbReference type="Proteomes" id="UP000295565">
    <property type="component" value="Unassembled WGS sequence"/>
</dbReference>